<evidence type="ECO:0000256" key="5">
    <source>
        <dbReference type="ARBA" id="ARBA00005062"/>
    </source>
</evidence>
<dbReference type="GO" id="GO:0009090">
    <property type="term" value="P:homoserine biosynthetic process"/>
    <property type="evidence" value="ECO:0007669"/>
    <property type="project" value="UniProtKB-ARBA"/>
</dbReference>
<comment type="subunit">
    <text evidence="9 28">Homotetramer.</text>
</comment>
<comment type="pathway">
    <text evidence="4 28">Amino-acid biosynthesis; L-threonine biosynthesis; L-threonine from L-aspartate: step 3/5.</text>
</comment>
<evidence type="ECO:0000256" key="10">
    <source>
        <dbReference type="ARBA" id="ARBA00022605"/>
    </source>
</evidence>
<comment type="catalytic activity">
    <reaction evidence="27">
        <text>L-homoserine + NAD(+) = L-aspartate 4-semialdehyde + NADH + H(+)</text>
        <dbReference type="Rhea" id="RHEA:15757"/>
        <dbReference type="ChEBI" id="CHEBI:15378"/>
        <dbReference type="ChEBI" id="CHEBI:57476"/>
        <dbReference type="ChEBI" id="CHEBI:57540"/>
        <dbReference type="ChEBI" id="CHEBI:57945"/>
        <dbReference type="ChEBI" id="CHEBI:537519"/>
        <dbReference type="EC" id="1.1.1.3"/>
    </reaction>
    <physiologicalReaction direction="right-to-left" evidence="27">
        <dbReference type="Rhea" id="RHEA:15759"/>
    </physiologicalReaction>
</comment>
<evidence type="ECO:0000256" key="7">
    <source>
        <dbReference type="ARBA" id="ARBA00007952"/>
    </source>
</evidence>
<dbReference type="FunFam" id="3.30.360.10:FF:000006">
    <property type="entry name" value="Bifunctional aspartokinase/homoserine dehydrogenase"/>
    <property type="match status" value="1"/>
</dbReference>
<comment type="pathway">
    <text evidence="5 28">Amino-acid biosynthesis; L-methionine biosynthesis via de novo pathway; L-homoserine from L-aspartate: step 3/3.</text>
</comment>
<dbReference type="Gene3D" id="3.40.50.720">
    <property type="entry name" value="NAD(P)-binding Rossmann-like Domain"/>
    <property type="match status" value="1"/>
</dbReference>
<dbReference type="InterPro" id="IPR001048">
    <property type="entry name" value="Asp/Glu/Uridylate_kinase"/>
</dbReference>
<evidence type="ECO:0000256" key="2">
    <source>
        <dbReference type="ARBA" id="ARBA00004766"/>
    </source>
</evidence>
<keyword evidence="31" id="KW-1185">Reference proteome</keyword>
<evidence type="ECO:0000256" key="15">
    <source>
        <dbReference type="ARBA" id="ARBA00022777"/>
    </source>
</evidence>
<dbReference type="InterPro" id="IPR045865">
    <property type="entry name" value="ACT-like_dom_sf"/>
</dbReference>
<evidence type="ECO:0000259" key="29">
    <source>
        <dbReference type="PROSITE" id="PS51671"/>
    </source>
</evidence>
<evidence type="ECO:0000256" key="6">
    <source>
        <dbReference type="ARBA" id="ARBA00005139"/>
    </source>
</evidence>
<evidence type="ECO:0000256" key="27">
    <source>
        <dbReference type="ARBA" id="ARBA00049031"/>
    </source>
</evidence>
<evidence type="ECO:0000256" key="9">
    <source>
        <dbReference type="ARBA" id="ARBA00011881"/>
    </source>
</evidence>
<evidence type="ECO:0000256" key="14">
    <source>
        <dbReference type="ARBA" id="ARBA00022741"/>
    </source>
</evidence>
<dbReference type="GO" id="GO:0009089">
    <property type="term" value="P:lysine biosynthetic process via diaminopimelate"/>
    <property type="evidence" value="ECO:0007669"/>
    <property type="project" value="UniProtKB-UniRule"/>
</dbReference>
<dbReference type="PIRSF" id="PIRSF000727">
    <property type="entry name" value="ThrA"/>
    <property type="match status" value="1"/>
</dbReference>
<evidence type="ECO:0000256" key="19">
    <source>
        <dbReference type="ARBA" id="ARBA00023027"/>
    </source>
</evidence>
<dbReference type="FunFam" id="3.30.2130.10:FF:000001">
    <property type="entry name" value="Bifunctional aspartokinase/homoserine dehydrogenase"/>
    <property type="match status" value="1"/>
</dbReference>
<dbReference type="PROSITE" id="PS51671">
    <property type="entry name" value="ACT"/>
    <property type="match status" value="1"/>
</dbReference>
<dbReference type="PANTHER" id="PTHR43070">
    <property type="match status" value="1"/>
</dbReference>
<dbReference type="EMBL" id="CP133548">
    <property type="protein sequence ID" value="WMS86896.1"/>
    <property type="molecule type" value="Genomic_DNA"/>
</dbReference>
<dbReference type="GO" id="GO:0009088">
    <property type="term" value="P:threonine biosynthetic process"/>
    <property type="evidence" value="ECO:0007669"/>
    <property type="project" value="UniProtKB-UniRule"/>
</dbReference>
<evidence type="ECO:0000256" key="16">
    <source>
        <dbReference type="ARBA" id="ARBA00022840"/>
    </source>
</evidence>
<keyword evidence="10 28" id="KW-0028">Amino-acid biosynthesis</keyword>
<reference evidence="30 31" key="1">
    <citation type="submission" date="2023-08" db="EMBL/GenBank/DDBJ databases">
        <title>Pleionea litopenaei sp. nov., isolated from stomach of juvenile Litopenaeus vannamei.</title>
        <authorList>
            <person name="Rho A.M."/>
            <person name="Hwang C.Y."/>
        </authorList>
    </citation>
    <scope>NUCLEOTIDE SEQUENCE [LARGE SCALE GENOMIC DNA]</scope>
    <source>
        <strain evidence="30 31">HL-JVS1</strain>
    </source>
</reference>
<dbReference type="PROSITE" id="PS00324">
    <property type="entry name" value="ASPARTOKINASE"/>
    <property type="match status" value="1"/>
</dbReference>
<evidence type="ECO:0000256" key="28">
    <source>
        <dbReference type="PIRNR" id="PIRNR000727"/>
    </source>
</evidence>
<dbReference type="GO" id="GO:0004412">
    <property type="term" value="F:homoserine dehydrogenase activity"/>
    <property type="evidence" value="ECO:0007669"/>
    <property type="project" value="UniProtKB-UniRule"/>
</dbReference>
<evidence type="ECO:0000256" key="18">
    <source>
        <dbReference type="ARBA" id="ARBA00023002"/>
    </source>
</evidence>
<accession>A0AA51RSP1</accession>
<evidence type="ECO:0000256" key="17">
    <source>
        <dbReference type="ARBA" id="ARBA00022857"/>
    </source>
</evidence>
<dbReference type="Pfam" id="PF22468">
    <property type="entry name" value="ACT_9"/>
    <property type="match status" value="2"/>
</dbReference>
<comment type="catalytic activity">
    <reaction evidence="25">
        <text>L-aspartate + ATP = 4-phospho-L-aspartate + ADP</text>
        <dbReference type="Rhea" id="RHEA:23776"/>
        <dbReference type="ChEBI" id="CHEBI:29991"/>
        <dbReference type="ChEBI" id="CHEBI:30616"/>
        <dbReference type="ChEBI" id="CHEBI:57535"/>
        <dbReference type="ChEBI" id="CHEBI:456216"/>
        <dbReference type="EC" id="2.7.2.4"/>
    </reaction>
    <physiologicalReaction direction="left-to-right" evidence="25">
        <dbReference type="Rhea" id="RHEA:23777"/>
    </physiologicalReaction>
</comment>
<dbReference type="InterPro" id="IPR036393">
    <property type="entry name" value="AceGlu_kinase-like_sf"/>
</dbReference>
<gene>
    <name evidence="30" type="primary">thrA</name>
    <name evidence="30" type="ORF">Q9312_16900</name>
</gene>
<evidence type="ECO:0000313" key="30">
    <source>
        <dbReference type="EMBL" id="WMS86896.1"/>
    </source>
</evidence>
<evidence type="ECO:0000256" key="11">
    <source>
        <dbReference type="ARBA" id="ARBA00022679"/>
    </source>
</evidence>
<dbReference type="InterPro" id="IPR036291">
    <property type="entry name" value="NAD(P)-bd_dom_sf"/>
</dbReference>
<dbReference type="RefSeq" id="WP_309202032.1">
    <property type="nucleotide sequence ID" value="NZ_CP133548.1"/>
</dbReference>
<evidence type="ECO:0000256" key="4">
    <source>
        <dbReference type="ARBA" id="ARBA00005056"/>
    </source>
</evidence>
<dbReference type="SUPFAM" id="SSF55347">
    <property type="entry name" value="Glyceraldehyde-3-phosphate dehydrogenase-like, C-terminal domain"/>
    <property type="match status" value="1"/>
</dbReference>
<dbReference type="FunFam" id="3.40.50.720:FF:000083">
    <property type="entry name" value="Bifunctional aspartokinase/homoserine dehydrogenase"/>
    <property type="match status" value="1"/>
</dbReference>
<dbReference type="InterPro" id="IPR002912">
    <property type="entry name" value="ACT_dom"/>
</dbReference>
<dbReference type="GO" id="GO:0050661">
    <property type="term" value="F:NADP binding"/>
    <property type="evidence" value="ECO:0007669"/>
    <property type="project" value="UniProtKB-UniRule"/>
</dbReference>
<dbReference type="EC" id="2.7.2.4" evidence="28"/>
<dbReference type="InterPro" id="IPR001342">
    <property type="entry name" value="HDH_cat"/>
</dbReference>
<dbReference type="Gene3D" id="3.30.360.10">
    <property type="entry name" value="Dihydrodipicolinate Reductase, domain 2"/>
    <property type="match status" value="1"/>
</dbReference>
<keyword evidence="20" id="KW-0915">Sodium</keyword>
<dbReference type="GO" id="GO:0009086">
    <property type="term" value="P:methionine biosynthetic process"/>
    <property type="evidence" value="ECO:0007669"/>
    <property type="project" value="UniProtKB-KW"/>
</dbReference>
<keyword evidence="15 28" id="KW-0418">Kinase</keyword>
<dbReference type="PANTHER" id="PTHR43070:SF3">
    <property type="entry name" value="HOMOSERINE DEHYDROGENASE"/>
    <property type="match status" value="1"/>
</dbReference>
<keyword evidence="17 28" id="KW-0521">NADP</keyword>
<comment type="pathway">
    <text evidence="2 28">Amino-acid biosynthesis; L-lysine biosynthesis via DAP pathway; (S)-tetrahydrodipicolinate from L-aspartate: step 1/4.</text>
</comment>
<dbReference type="InterPro" id="IPR018042">
    <property type="entry name" value="Aspartate_kinase_CS"/>
</dbReference>
<dbReference type="InterPro" id="IPR011147">
    <property type="entry name" value="Bifunc_Aspkin/hSer_DH"/>
</dbReference>
<dbReference type="GO" id="GO:0046872">
    <property type="term" value="F:metal ion binding"/>
    <property type="evidence" value="ECO:0007669"/>
    <property type="project" value="UniProtKB-KW"/>
</dbReference>
<dbReference type="SUPFAM" id="SSF55021">
    <property type="entry name" value="ACT-like"/>
    <property type="match status" value="2"/>
</dbReference>
<evidence type="ECO:0000313" key="31">
    <source>
        <dbReference type="Proteomes" id="UP001239782"/>
    </source>
</evidence>
<name>A0AA51RSP1_9GAMM</name>
<comment type="cofactor">
    <cofactor evidence="1">
        <name>a metal cation</name>
        <dbReference type="ChEBI" id="CHEBI:25213"/>
    </cofactor>
</comment>
<comment type="pathway">
    <text evidence="6 28">Amino-acid biosynthesis; L-threonine biosynthesis; L-threonine from L-aspartate: step 1/5.</text>
</comment>
<comment type="similarity">
    <text evidence="8 28">In the N-terminal section; belongs to the aspartokinase family.</text>
</comment>
<dbReference type="EC" id="1.1.1.3" evidence="28"/>
<keyword evidence="23" id="KW-0511">Multifunctional enzyme</keyword>
<evidence type="ECO:0000256" key="20">
    <source>
        <dbReference type="ARBA" id="ARBA00023053"/>
    </source>
</evidence>
<keyword evidence="13" id="KW-0479">Metal-binding</keyword>
<dbReference type="SUPFAM" id="SSF51735">
    <property type="entry name" value="NAD(P)-binding Rossmann-fold domains"/>
    <property type="match status" value="1"/>
</dbReference>
<dbReference type="InterPro" id="IPR049638">
    <property type="entry name" value="AK-HD"/>
</dbReference>
<evidence type="ECO:0000256" key="13">
    <source>
        <dbReference type="ARBA" id="ARBA00022723"/>
    </source>
</evidence>
<dbReference type="CDD" id="cd04921">
    <property type="entry name" value="ACT_AKi-HSDH-ThrA-like_1"/>
    <property type="match status" value="1"/>
</dbReference>
<protein>
    <recommendedName>
        <fullName evidence="28">Bifunctional aspartokinase/homoserine dehydrogenase</fullName>
    </recommendedName>
    <domain>
        <recommendedName>
            <fullName evidence="28">Aspartokinase</fullName>
            <ecNumber evidence="28">2.7.2.4</ecNumber>
        </recommendedName>
    </domain>
    <domain>
        <recommendedName>
            <fullName evidence="28">Homoserine dehydrogenase</fullName>
            <ecNumber evidence="28">1.1.1.3</ecNumber>
        </recommendedName>
    </domain>
</protein>
<dbReference type="GO" id="GO:0004072">
    <property type="term" value="F:aspartate kinase activity"/>
    <property type="evidence" value="ECO:0007669"/>
    <property type="project" value="UniProtKB-UniRule"/>
</dbReference>
<dbReference type="SUPFAM" id="SSF53633">
    <property type="entry name" value="Carbamate kinase-like"/>
    <property type="match status" value="1"/>
</dbReference>
<evidence type="ECO:0000256" key="12">
    <source>
        <dbReference type="ARBA" id="ARBA00022697"/>
    </source>
</evidence>
<keyword evidence="22" id="KW-0486">Methionine biosynthesis</keyword>
<dbReference type="NCBIfam" id="TIGR00657">
    <property type="entry name" value="asp_kinases"/>
    <property type="match status" value="1"/>
</dbReference>
<evidence type="ECO:0000256" key="3">
    <source>
        <dbReference type="ARBA" id="ARBA00004986"/>
    </source>
</evidence>
<dbReference type="Gene3D" id="3.30.70.260">
    <property type="match status" value="1"/>
</dbReference>
<keyword evidence="19" id="KW-0520">NAD</keyword>
<keyword evidence="12" id="KW-0791">Threonine biosynthesis</keyword>
<proteinExistence type="inferred from homology"/>
<dbReference type="InterPro" id="IPR005106">
    <property type="entry name" value="Asp/hSer_DH_NAD-bd"/>
</dbReference>
<evidence type="ECO:0000256" key="26">
    <source>
        <dbReference type="ARBA" id="ARBA00048841"/>
    </source>
</evidence>
<dbReference type="NCBIfam" id="NF006959">
    <property type="entry name" value="PRK09436.1"/>
    <property type="match status" value="1"/>
</dbReference>
<organism evidence="30 31">
    <name type="scientific">Pleionea litopenaei</name>
    <dbReference type="NCBI Taxonomy" id="3070815"/>
    <lineage>
        <taxon>Bacteria</taxon>
        <taxon>Pseudomonadati</taxon>
        <taxon>Pseudomonadota</taxon>
        <taxon>Gammaproteobacteria</taxon>
        <taxon>Oceanospirillales</taxon>
        <taxon>Pleioneaceae</taxon>
        <taxon>Pleionea</taxon>
    </lineage>
</organism>
<evidence type="ECO:0000256" key="22">
    <source>
        <dbReference type="ARBA" id="ARBA00023167"/>
    </source>
</evidence>
<feature type="domain" description="ACT" evidence="29">
    <location>
        <begin position="409"/>
        <end position="486"/>
    </location>
</feature>
<comment type="pathway">
    <text evidence="3 28">Amino-acid biosynthesis; L-methionine biosynthesis via de novo pathway; L-homoserine from L-aspartate: step 1/3.</text>
</comment>
<dbReference type="InterPro" id="IPR019811">
    <property type="entry name" value="HDH_CS"/>
</dbReference>
<evidence type="ECO:0000256" key="1">
    <source>
        <dbReference type="ARBA" id="ARBA00001920"/>
    </source>
</evidence>
<dbReference type="Pfam" id="PF00742">
    <property type="entry name" value="Homoserine_dh"/>
    <property type="match status" value="1"/>
</dbReference>
<evidence type="ECO:0000256" key="21">
    <source>
        <dbReference type="ARBA" id="ARBA00023154"/>
    </source>
</evidence>
<dbReference type="CDD" id="cd04243">
    <property type="entry name" value="AAK_AK-HSDH-like"/>
    <property type="match status" value="1"/>
</dbReference>
<keyword evidence="11 28" id="KW-0808">Transferase</keyword>
<dbReference type="KEGG" id="plei:Q9312_16900"/>
<keyword evidence="21" id="KW-0457">Lysine biosynthesis</keyword>
<keyword evidence="14 28" id="KW-0547">Nucleotide-binding</keyword>
<evidence type="ECO:0000256" key="8">
    <source>
        <dbReference type="ARBA" id="ARBA00010046"/>
    </source>
</evidence>
<evidence type="ECO:0000256" key="24">
    <source>
        <dbReference type="ARBA" id="ARBA00044938"/>
    </source>
</evidence>
<evidence type="ECO:0000256" key="23">
    <source>
        <dbReference type="ARBA" id="ARBA00023268"/>
    </source>
</evidence>
<dbReference type="InterPro" id="IPR001341">
    <property type="entry name" value="Asp_kinase"/>
</dbReference>
<sequence>MKVLKFGGSSVGSEQGFNNCLTVTSEQLSTTQGIVVVSALGGITDQLTSLLSSAKSGQLDESLWTSICDRHHQRLTELQTFEQSLGRTESFNWNHCQTAIESQLHLIHQKLLGIELLQHADEQTTALVLGSGEELCATLFSSALQMLLPNASIQCINSRQVIKTDGSVLDGIYDEELSRVAASQFPMQDDIWICPGFIAMNEEHQPTLLGRNGSDLSAAILASLYRAKELQIWTDVDGVYNADPSRVRQAKVVSQLSYREAMELSYFGAKVLHPKTIAPIASHQIPTRIKNTLNPDGEGTLITAQSSSSNHDRIAGVTSLDNLAIINLSGANLKGTAGLAERVFHCVSAQNISIVLISQGSSEYAISICVKQSDVVPAKRAIEKEFKLEIKHQQMDPPEIRDRLSSITVVGDSMKQTHGVAAKFFSALALANVNIIAIAQDSSEGSISAVVRQSKADVALNKVFEYFFECPRTISVILYGVGTIGAELLSQIETQQAKLRTQRIELKVVGIANSKQLLWRGDGLSLNNWKKNLALSKLSSTTEQLLKSLENSRPINPVFVDCTSSDQLSGQYNQLFEHGLHIVAANKKANTSSIQNYQKLRQNAHRYLRKFAYETNVGAGLPIIANIQNQVRSGDQLLAFGGILSGSLSYIMGELDNGLAFSEAVKKAKEKGFTEPDPRDDLNGMDIARKLLIIAREFGAEGELDDVIIESLLPPELFAKNSIDEFMQALPEVDRSIQQQVEQAKAQGQVLRYAGTIDQNGQMKVSLIAVNASHPLFPIKDGENAFSFHTQRYDPVPLVIRGYGAGADVTAAGVFGDILQSVVS</sequence>
<dbReference type="Proteomes" id="UP001239782">
    <property type="component" value="Chromosome"/>
</dbReference>
<keyword evidence="18 28" id="KW-0560">Oxidoreductase</keyword>
<dbReference type="InterPro" id="IPR054352">
    <property type="entry name" value="ACT_Aspartokinase"/>
</dbReference>
<comment type="catalytic activity">
    <reaction evidence="26">
        <text>L-homoserine + NADP(+) = L-aspartate 4-semialdehyde + NADPH + H(+)</text>
        <dbReference type="Rhea" id="RHEA:15761"/>
        <dbReference type="ChEBI" id="CHEBI:15378"/>
        <dbReference type="ChEBI" id="CHEBI:57476"/>
        <dbReference type="ChEBI" id="CHEBI:57783"/>
        <dbReference type="ChEBI" id="CHEBI:58349"/>
        <dbReference type="ChEBI" id="CHEBI:537519"/>
        <dbReference type="EC" id="1.1.1.3"/>
    </reaction>
    <physiologicalReaction direction="right-to-left" evidence="26">
        <dbReference type="Rhea" id="RHEA:15763"/>
    </physiologicalReaction>
</comment>
<dbReference type="GO" id="GO:0005524">
    <property type="term" value="F:ATP binding"/>
    <property type="evidence" value="ECO:0007669"/>
    <property type="project" value="UniProtKB-UniRule"/>
</dbReference>
<dbReference type="Pfam" id="PF00696">
    <property type="entry name" value="AA_kinase"/>
    <property type="match status" value="1"/>
</dbReference>
<dbReference type="PROSITE" id="PS01042">
    <property type="entry name" value="HOMOSER_DHGENASE"/>
    <property type="match status" value="1"/>
</dbReference>
<evidence type="ECO:0000256" key="25">
    <source>
        <dbReference type="ARBA" id="ARBA00048561"/>
    </source>
</evidence>
<comment type="similarity">
    <text evidence="7 28">In the C-terminal section; belongs to the homoserine dehydrogenase family.</text>
</comment>
<dbReference type="Gene3D" id="3.40.1160.10">
    <property type="entry name" value="Acetylglutamate kinase-like"/>
    <property type="match status" value="1"/>
</dbReference>
<dbReference type="AlphaFoldDB" id="A0AA51RSP1"/>
<dbReference type="Gene3D" id="3.30.2130.10">
    <property type="entry name" value="VC0802-like"/>
    <property type="match status" value="1"/>
</dbReference>
<comment type="function">
    <text evidence="24">Bifunctional aspartate kinase and homoserine dehydrogenase that catalyzes the first and the third steps toward the synthesis of lysine, methionine and threonine from aspartate.</text>
</comment>
<dbReference type="Pfam" id="PF03447">
    <property type="entry name" value="NAD_binding_3"/>
    <property type="match status" value="1"/>
</dbReference>
<keyword evidence="16 28" id="KW-0067">ATP-binding</keyword>